<comment type="caution">
    <text evidence="3">The sequence shown here is derived from an EMBL/GenBank/DDBJ whole genome shotgun (WGS) entry which is preliminary data.</text>
</comment>
<evidence type="ECO:0000313" key="3">
    <source>
        <dbReference type="EMBL" id="MFC5910803.1"/>
    </source>
</evidence>
<evidence type="ECO:0000256" key="1">
    <source>
        <dbReference type="SAM" id="MobiDB-lite"/>
    </source>
</evidence>
<dbReference type="Proteomes" id="UP001596174">
    <property type="component" value="Unassembled WGS sequence"/>
</dbReference>
<dbReference type="RefSeq" id="WP_380588629.1">
    <property type="nucleotide sequence ID" value="NZ_JBHSQJ010000137.1"/>
</dbReference>
<evidence type="ECO:0000256" key="2">
    <source>
        <dbReference type="SAM" id="Phobius"/>
    </source>
</evidence>
<sequence length="183" mass="19521">MTTAVRIQKQPGPGAQPQPGPCPDAQPQPGHGPDARPQLDPADPRLRPLPVWFFAFEGVLGGAFDLCHAYPRLWALVAVLGLANLLLGLTVMGRRMKLLRAMLRNGRARRILVALIGLRVGVHLLLGAAGAATDSKPAHLVLAVMMTAVTVALLWFDQRVTFRTLGLGTTRAAHLRGGAAGQR</sequence>
<feature type="transmembrane region" description="Helical" evidence="2">
    <location>
        <begin position="73"/>
        <end position="91"/>
    </location>
</feature>
<keyword evidence="2" id="KW-0812">Transmembrane</keyword>
<organism evidence="3 4">
    <name type="scientific">Streptacidiphilus monticola</name>
    <dbReference type="NCBI Taxonomy" id="2161674"/>
    <lineage>
        <taxon>Bacteria</taxon>
        <taxon>Bacillati</taxon>
        <taxon>Actinomycetota</taxon>
        <taxon>Actinomycetes</taxon>
        <taxon>Kitasatosporales</taxon>
        <taxon>Streptomycetaceae</taxon>
        <taxon>Streptacidiphilus</taxon>
    </lineage>
</organism>
<keyword evidence="4" id="KW-1185">Reference proteome</keyword>
<reference evidence="4" key="1">
    <citation type="journal article" date="2019" name="Int. J. Syst. Evol. Microbiol.">
        <title>The Global Catalogue of Microorganisms (GCM) 10K type strain sequencing project: providing services to taxonomists for standard genome sequencing and annotation.</title>
        <authorList>
            <consortium name="The Broad Institute Genomics Platform"/>
            <consortium name="The Broad Institute Genome Sequencing Center for Infectious Disease"/>
            <person name="Wu L."/>
            <person name="Ma J."/>
        </authorList>
    </citation>
    <scope>NUCLEOTIDE SEQUENCE [LARGE SCALE GENOMIC DNA]</scope>
    <source>
        <strain evidence="4">JCM 4816</strain>
    </source>
</reference>
<gene>
    <name evidence="3" type="ORF">ACFP3V_26810</name>
</gene>
<evidence type="ECO:0000313" key="4">
    <source>
        <dbReference type="Proteomes" id="UP001596174"/>
    </source>
</evidence>
<keyword evidence="2" id="KW-1133">Transmembrane helix</keyword>
<name>A0ABW1G968_9ACTN</name>
<dbReference type="EMBL" id="JBHSQJ010000137">
    <property type="protein sequence ID" value="MFC5910803.1"/>
    <property type="molecule type" value="Genomic_DNA"/>
</dbReference>
<feature type="transmembrane region" description="Helical" evidence="2">
    <location>
        <begin position="111"/>
        <end position="132"/>
    </location>
</feature>
<protein>
    <submittedName>
        <fullName evidence="3">Uncharacterized protein</fullName>
    </submittedName>
</protein>
<feature type="region of interest" description="Disordered" evidence="1">
    <location>
        <begin position="1"/>
        <end position="41"/>
    </location>
</feature>
<proteinExistence type="predicted"/>
<keyword evidence="2" id="KW-0472">Membrane</keyword>
<feature type="transmembrane region" description="Helical" evidence="2">
    <location>
        <begin position="138"/>
        <end position="156"/>
    </location>
</feature>
<accession>A0ABW1G968</accession>
<feature type="compositionally biased region" description="Pro residues" evidence="1">
    <location>
        <begin position="14"/>
        <end position="26"/>
    </location>
</feature>